<dbReference type="InterPro" id="IPR035075">
    <property type="entry name" value="PRMT5"/>
</dbReference>
<evidence type="ECO:0000256" key="7">
    <source>
        <dbReference type="PIRSR" id="PIRSR015894-3"/>
    </source>
</evidence>
<feature type="active site" description="Proton donor/acceptor" evidence="5">
    <location>
        <position position="451"/>
    </location>
</feature>
<feature type="site" description="Critical for specifying symmetric addition of methyl groups" evidence="7">
    <location>
        <position position="330"/>
    </location>
</feature>
<dbReference type="InterPro" id="IPR035247">
    <property type="entry name" value="PRMT5_TIM"/>
</dbReference>
<evidence type="ECO:0000256" key="6">
    <source>
        <dbReference type="PIRSR" id="PIRSR015894-2"/>
    </source>
</evidence>
<dbReference type="FunCoup" id="Q6CT32">
    <property type="interactions" value="1144"/>
</dbReference>
<evidence type="ECO:0000256" key="2">
    <source>
        <dbReference type="ARBA" id="ARBA00022679"/>
    </source>
</evidence>
<evidence type="ECO:0000259" key="8">
    <source>
        <dbReference type="Pfam" id="PF05185"/>
    </source>
</evidence>
<feature type="domain" description="PRMT5 oligomerisation" evidence="10">
    <location>
        <begin position="476"/>
        <end position="776"/>
    </location>
</feature>
<feature type="binding site" evidence="6">
    <location>
        <begin position="336"/>
        <end position="337"/>
    </location>
    <ligand>
        <name>S-adenosyl-L-methionine</name>
        <dbReference type="ChEBI" id="CHEBI:59789"/>
    </ligand>
</feature>
<dbReference type="OMA" id="IKYAWYE"/>
<dbReference type="InParanoid" id="Q6CT32"/>
<feature type="domain" description="PRMT5 TIM barrel" evidence="9">
    <location>
        <begin position="33"/>
        <end position="292"/>
    </location>
</feature>
<evidence type="ECO:0000256" key="1">
    <source>
        <dbReference type="ARBA" id="ARBA00022603"/>
    </source>
</evidence>
<dbReference type="PaxDb" id="284590-Q6CT32"/>
<proteinExistence type="inferred from homology"/>
<dbReference type="AlphaFoldDB" id="Q6CT32"/>
<dbReference type="InterPro" id="IPR025799">
    <property type="entry name" value="Arg_MeTrfase"/>
</dbReference>
<gene>
    <name evidence="11" type="ORF">KLLA0_C15829g</name>
</gene>
<evidence type="ECO:0000259" key="10">
    <source>
        <dbReference type="Pfam" id="PF17286"/>
    </source>
</evidence>
<sequence>MASRSNVFVGIKPHSEHSADVLGTSSTDKRVENYDYVLLPLTNTRYKDAMKAKFEDFRDHGHGWNEELKLDPPQLQELGVLPSNGNVSYIGLVSYFLELESHDADVRTLSLQVLEHELHYANFVGIRQVILAPPKKLHTLHYYAQSLCTVFDTFKEACPTISISLPLFEDSDPLSTWELWNTIRKMCGYEPKLTVSLALPRQKTPSFVLNRWLSEPVTCLLISASIFTTNQYNYPVLNKFNQHLITEFQRVNGNASTFGELAIVLHGMEKYTDKLKIEPTQYLEYLNYLLKKGDKLILMETQDVVHSAPTIMPPLLPHHDNLSNAVYQVFEKDTVKYELYERAIMVAVSEILTENSSSWRGPTELITLVAGAGRGPLVDKTFQVLHKLGVTNFRLLAIEKNPQALLYLQKRNFEHWDNKVEVIRTDIREWDENIKVDLCISELLGSFGCNELSPECIAPIEAFHSKPNTRFIPQGYSSYASPISSPILYQSLIEKGPEYLEKPSIIHNVPYCRTSSRVNEIWSFSHLHQQQHQFNKSSISHFRVKHKSEIHGIAGYFIATLYGDITLSIVPNDSVIKTLEDQENSNIDNSRSHNGSTATKVNHTENMKSWSPMFFPLKEPLFLNDDTELEVFITRNDLNSRVWYEWSVSSFVYLVSSSEIPKSEGERVPRTGSKENADIDTQNLTKAFARFGPQNDSSEIEDKYFEDSINHTNFMSGRTNEWDSVKDLHEIQNRHDSSNLTKDQEQRKKSLTEEYHVRVRTNISKLHNPNGCIYSIPL</sequence>
<dbReference type="GO" id="GO:0032259">
    <property type="term" value="P:methylation"/>
    <property type="evidence" value="ECO:0007669"/>
    <property type="project" value="UniProtKB-KW"/>
</dbReference>
<evidence type="ECO:0000256" key="3">
    <source>
        <dbReference type="ARBA" id="ARBA00022691"/>
    </source>
</evidence>
<keyword evidence="1 4" id="KW-0489">Methyltransferase</keyword>
<keyword evidence="12" id="KW-1185">Reference proteome</keyword>
<evidence type="ECO:0000256" key="5">
    <source>
        <dbReference type="PIRSR" id="PIRSR015894-1"/>
    </source>
</evidence>
<dbReference type="EMBL" id="CR382123">
    <property type="protein sequence ID" value="CAH01758.1"/>
    <property type="molecule type" value="Genomic_DNA"/>
</dbReference>
<dbReference type="HOGENOM" id="CLU_010247_2_0_1"/>
<dbReference type="Pfam" id="PF17285">
    <property type="entry name" value="PRMT5_TIM"/>
    <property type="match status" value="1"/>
</dbReference>
<dbReference type="Gene3D" id="3.20.20.150">
    <property type="entry name" value="Divalent-metal-dependent TIM barrel enzymes"/>
    <property type="match status" value="1"/>
</dbReference>
<dbReference type="PANTHER" id="PTHR10738">
    <property type="entry name" value="PROTEIN ARGININE N-METHYLTRANSFERASE 5"/>
    <property type="match status" value="1"/>
</dbReference>
<dbReference type="GO" id="GO:0006355">
    <property type="term" value="P:regulation of DNA-templated transcription"/>
    <property type="evidence" value="ECO:0007669"/>
    <property type="project" value="TreeGrafter"/>
</dbReference>
<dbReference type="Gene3D" id="2.70.160.11">
    <property type="entry name" value="Hnrnp arginine n-methyltransferase1"/>
    <property type="match status" value="1"/>
</dbReference>
<dbReference type="Pfam" id="PF17286">
    <property type="entry name" value="PRMT5_C"/>
    <property type="match status" value="1"/>
</dbReference>
<feature type="domain" description="PRMT5 arginine-N-methyltransferase" evidence="8">
    <location>
        <begin position="307"/>
        <end position="472"/>
    </location>
</feature>
<feature type="active site" description="Proton donor/acceptor" evidence="5">
    <location>
        <position position="442"/>
    </location>
</feature>
<dbReference type="PROSITE" id="PS51678">
    <property type="entry name" value="SAM_MT_PRMT"/>
    <property type="match status" value="1"/>
</dbReference>
<accession>Q6CT32</accession>
<dbReference type="Gene3D" id="3.40.50.150">
    <property type="entry name" value="Vaccinia Virus protein VP39"/>
    <property type="match status" value="1"/>
</dbReference>
<dbReference type="InterPro" id="IPR007857">
    <property type="entry name" value="Arg_MeTrfase_PRMT5"/>
</dbReference>
<dbReference type="CDD" id="cd02440">
    <property type="entry name" value="AdoMet_MTases"/>
    <property type="match status" value="1"/>
</dbReference>
<feature type="binding site" evidence="6">
    <location>
        <position position="327"/>
    </location>
    <ligand>
        <name>S-adenosyl-L-methionine</name>
        <dbReference type="ChEBI" id="CHEBI:59789"/>
    </ligand>
</feature>
<keyword evidence="2 4" id="KW-0808">Transferase</keyword>
<name>Q6CT32_KLULA</name>
<dbReference type="Pfam" id="PF05185">
    <property type="entry name" value="PRMT5"/>
    <property type="match status" value="1"/>
</dbReference>
<evidence type="ECO:0000313" key="12">
    <source>
        <dbReference type="Proteomes" id="UP000000598"/>
    </source>
</evidence>
<evidence type="ECO:0000259" key="9">
    <source>
        <dbReference type="Pfam" id="PF17285"/>
    </source>
</evidence>
<dbReference type="eggNOG" id="KOG0822">
    <property type="taxonomic scope" value="Eukaryota"/>
</dbReference>
<dbReference type="STRING" id="284590.Q6CT32"/>
<dbReference type="KEGG" id="kla:KLLA0_C15829g"/>
<dbReference type="PIRSF" id="PIRSF015894">
    <property type="entry name" value="Skb1_MeTrfase"/>
    <property type="match status" value="1"/>
</dbReference>
<dbReference type="GO" id="GO:0005634">
    <property type="term" value="C:nucleus"/>
    <property type="evidence" value="ECO:0007669"/>
    <property type="project" value="TreeGrafter"/>
</dbReference>
<evidence type="ECO:0000256" key="4">
    <source>
        <dbReference type="PIRNR" id="PIRNR015894"/>
    </source>
</evidence>
<dbReference type="Proteomes" id="UP000000598">
    <property type="component" value="Chromosome C"/>
</dbReference>
<protein>
    <recommendedName>
        <fullName evidence="4">Protein arginine N-methyltransferase</fullName>
    </recommendedName>
</protein>
<dbReference type="GO" id="GO:0005829">
    <property type="term" value="C:cytosol"/>
    <property type="evidence" value="ECO:0007669"/>
    <property type="project" value="TreeGrafter"/>
</dbReference>
<keyword evidence="3 4" id="KW-0949">S-adenosyl-L-methionine</keyword>
<dbReference type="SUPFAM" id="SSF53335">
    <property type="entry name" value="S-adenosyl-L-methionine-dependent methyltransferases"/>
    <property type="match status" value="1"/>
</dbReference>
<dbReference type="InterPro" id="IPR029063">
    <property type="entry name" value="SAM-dependent_MTases_sf"/>
</dbReference>
<reference evidence="11 12" key="1">
    <citation type="journal article" date="2004" name="Nature">
        <title>Genome evolution in yeasts.</title>
        <authorList>
            <consortium name="Genolevures"/>
            <person name="Dujon B."/>
            <person name="Sherman D."/>
            <person name="Fischer G."/>
            <person name="Durrens P."/>
            <person name="Casaregola S."/>
            <person name="Lafontaine I."/>
            <person name="de Montigny J."/>
            <person name="Marck C."/>
            <person name="Neuveglise C."/>
            <person name="Talla E."/>
            <person name="Goffard N."/>
            <person name="Frangeul L."/>
            <person name="Aigle M."/>
            <person name="Anthouard V."/>
            <person name="Babour A."/>
            <person name="Barbe V."/>
            <person name="Barnay S."/>
            <person name="Blanchin S."/>
            <person name="Beckerich J.M."/>
            <person name="Beyne E."/>
            <person name="Bleykasten C."/>
            <person name="Boisrame A."/>
            <person name="Boyer J."/>
            <person name="Cattolico L."/>
            <person name="Confanioleri F."/>
            <person name="de Daruvar A."/>
            <person name="Despons L."/>
            <person name="Fabre E."/>
            <person name="Fairhead C."/>
            <person name="Ferry-Dumazet H."/>
            <person name="Groppi A."/>
            <person name="Hantraye F."/>
            <person name="Hennequin C."/>
            <person name="Jauniaux N."/>
            <person name="Joyet P."/>
            <person name="Kachouri R."/>
            <person name="Kerrest A."/>
            <person name="Koszul R."/>
            <person name="Lemaire M."/>
            <person name="Lesur I."/>
            <person name="Ma L."/>
            <person name="Muller H."/>
            <person name="Nicaud J.M."/>
            <person name="Nikolski M."/>
            <person name="Oztas S."/>
            <person name="Ozier-Kalogeropoulos O."/>
            <person name="Pellenz S."/>
            <person name="Potier S."/>
            <person name="Richard G.F."/>
            <person name="Straub M.L."/>
            <person name="Suleau A."/>
            <person name="Swennene D."/>
            <person name="Tekaia F."/>
            <person name="Wesolowski-Louvel M."/>
            <person name="Westhof E."/>
            <person name="Wirth B."/>
            <person name="Zeniou-Meyer M."/>
            <person name="Zivanovic I."/>
            <person name="Bolotin-Fukuhara M."/>
            <person name="Thierry A."/>
            <person name="Bouchier C."/>
            <person name="Caudron B."/>
            <person name="Scarpelli C."/>
            <person name="Gaillardin C."/>
            <person name="Weissenbach J."/>
            <person name="Wincker P."/>
            <person name="Souciet J.L."/>
        </authorList>
    </citation>
    <scope>NUCLEOTIDE SEQUENCE [LARGE SCALE GENOMIC DNA]</scope>
    <source>
        <strain evidence="12">ATCC 8585 / CBS 2359 / DSM 70799 / NBRC 1267 / NRRL Y-1140 / WM37</strain>
    </source>
</reference>
<dbReference type="GO" id="GO:0016274">
    <property type="term" value="F:protein-arginine N-methyltransferase activity"/>
    <property type="evidence" value="ECO:0007669"/>
    <property type="project" value="InterPro"/>
</dbReference>
<dbReference type="PANTHER" id="PTHR10738:SF0">
    <property type="entry name" value="PROTEIN ARGININE N-METHYLTRANSFERASE 5"/>
    <property type="match status" value="1"/>
</dbReference>
<dbReference type="InterPro" id="IPR035248">
    <property type="entry name" value="PRMT5_C"/>
</dbReference>
<feature type="binding site" evidence="6">
    <location>
        <position position="399"/>
    </location>
    <ligand>
        <name>S-adenosyl-L-methionine</name>
        <dbReference type="ChEBI" id="CHEBI:59789"/>
    </ligand>
</feature>
<comment type="similarity">
    <text evidence="4">Belongs to the class I-like SAM-binding methyltransferase superfamily.</text>
</comment>
<evidence type="ECO:0000313" key="11">
    <source>
        <dbReference type="EMBL" id="CAH01758.1"/>
    </source>
</evidence>
<organism evidence="11 12">
    <name type="scientific">Kluyveromyces lactis (strain ATCC 8585 / CBS 2359 / DSM 70799 / NBRC 1267 / NRRL Y-1140 / WM37)</name>
    <name type="common">Yeast</name>
    <name type="synonym">Candida sphaerica</name>
    <dbReference type="NCBI Taxonomy" id="284590"/>
    <lineage>
        <taxon>Eukaryota</taxon>
        <taxon>Fungi</taxon>
        <taxon>Dikarya</taxon>
        <taxon>Ascomycota</taxon>
        <taxon>Saccharomycotina</taxon>
        <taxon>Saccharomycetes</taxon>
        <taxon>Saccharomycetales</taxon>
        <taxon>Saccharomycetaceae</taxon>
        <taxon>Kluyveromyces</taxon>
    </lineage>
</organism>